<evidence type="ECO:0000259" key="2">
    <source>
        <dbReference type="PROSITE" id="PS50943"/>
    </source>
</evidence>
<dbReference type="CDD" id="cd00093">
    <property type="entry name" value="HTH_XRE"/>
    <property type="match status" value="1"/>
</dbReference>
<dbReference type="EMBL" id="ACBZ01000177">
    <property type="protein sequence ID" value="EEG47756.1"/>
    <property type="molecule type" value="Genomic_DNA"/>
</dbReference>
<evidence type="ECO:0000313" key="4">
    <source>
        <dbReference type="Proteomes" id="UP000003100"/>
    </source>
</evidence>
<name>C0CQZ3_BLAHS</name>
<feature type="domain" description="HTH cro/C1-type" evidence="2">
    <location>
        <begin position="11"/>
        <end position="65"/>
    </location>
</feature>
<accession>C0CQZ3</accession>
<proteinExistence type="predicted"/>
<dbReference type="RefSeq" id="WP_005951422.1">
    <property type="nucleotide sequence ID" value="NZ_CP136423.1"/>
</dbReference>
<dbReference type="PATRIC" id="fig|476272.21.peg.584"/>
<gene>
    <name evidence="3" type="ORF">RUMHYD_03306</name>
</gene>
<dbReference type="InterPro" id="IPR001387">
    <property type="entry name" value="Cro/C1-type_HTH"/>
</dbReference>
<reference evidence="3 4" key="2">
    <citation type="submission" date="2009-02" db="EMBL/GenBank/DDBJ databases">
        <title>Draft genome sequence of Blautia hydrogenotrophica DSM 10507 (Ruminococcus hydrogenotrophicus DSM 10507).</title>
        <authorList>
            <person name="Sudarsanam P."/>
            <person name="Ley R."/>
            <person name="Guruge J."/>
            <person name="Turnbaugh P.J."/>
            <person name="Mahowald M."/>
            <person name="Liep D."/>
            <person name="Gordon J."/>
        </authorList>
    </citation>
    <scope>NUCLEOTIDE SEQUENCE [LARGE SCALE GENOMIC DNA]</scope>
    <source>
        <strain evidence="4">DSM 10507 / JCM 14656 / S5a33</strain>
    </source>
</reference>
<sequence>MLNNTIPRICIAACRVNAGLSQREFAEKIGVSLATITNWESGKTEPDLSELRAISNLSGIPMDFIFVQRES</sequence>
<dbReference type="PANTHER" id="PTHR46558:SF13">
    <property type="entry name" value="HTH-TYPE TRANSCRIPTIONAL REGULATOR IMMR"/>
    <property type="match status" value="1"/>
</dbReference>
<dbReference type="InterPro" id="IPR010982">
    <property type="entry name" value="Lambda_DNA-bd_dom_sf"/>
</dbReference>
<dbReference type="HOGENOM" id="CLU_066192_49_3_9"/>
<keyword evidence="1" id="KW-0238">DNA-binding</keyword>
<reference evidence="3 4" key="1">
    <citation type="submission" date="2009-01" db="EMBL/GenBank/DDBJ databases">
        <authorList>
            <person name="Fulton L."/>
            <person name="Clifton S."/>
            <person name="Fulton B."/>
            <person name="Xu J."/>
            <person name="Minx P."/>
            <person name="Pepin K.H."/>
            <person name="Johnson M."/>
            <person name="Bhonagiri V."/>
            <person name="Nash W.E."/>
            <person name="Mardis E.R."/>
            <person name="Wilson R.K."/>
        </authorList>
    </citation>
    <scope>NUCLEOTIDE SEQUENCE [LARGE SCALE GENOMIC DNA]</scope>
    <source>
        <strain evidence="4">DSM 10507 / JCM 14656 / S5a33</strain>
    </source>
</reference>
<dbReference type="PANTHER" id="PTHR46558">
    <property type="entry name" value="TRACRIPTIONAL REGULATORY PROTEIN-RELATED-RELATED"/>
    <property type="match status" value="1"/>
</dbReference>
<protein>
    <recommendedName>
        <fullName evidence="2">HTH cro/C1-type domain-containing protein</fullName>
    </recommendedName>
</protein>
<dbReference type="Proteomes" id="UP000003100">
    <property type="component" value="Unassembled WGS sequence"/>
</dbReference>
<evidence type="ECO:0000256" key="1">
    <source>
        <dbReference type="ARBA" id="ARBA00023125"/>
    </source>
</evidence>
<dbReference type="Gene3D" id="1.10.260.40">
    <property type="entry name" value="lambda repressor-like DNA-binding domains"/>
    <property type="match status" value="1"/>
</dbReference>
<keyword evidence="4" id="KW-1185">Reference proteome</keyword>
<dbReference type="Pfam" id="PF01381">
    <property type="entry name" value="HTH_3"/>
    <property type="match status" value="1"/>
</dbReference>
<dbReference type="PROSITE" id="PS50943">
    <property type="entry name" value="HTH_CROC1"/>
    <property type="match status" value="1"/>
</dbReference>
<dbReference type="GeneID" id="86822266"/>
<comment type="caution">
    <text evidence="3">The sequence shown here is derived from an EMBL/GenBank/DDBJ whole genome shotgun (WGS) entry which is preliminary data.</text>
</comment>
<dbReference type="AlphaFoldDB" id="C0CQZ3"/>
<dbReference type="SMART" id="SM00530">
    <property type="entry name" value="HTH_XRE"/>
    <property type="match status" value="1"/>
</dbReference>
<organism evidence="3 4">
    <name type="scientific">Blautia hydrogenotrophica (strain DSM 10507 / JCM 14656 / S5a33)</name>
    <name type="common">Ruminococcus hydrogenotrophicus</name>
    <dbReference type="NCBI Taxonomy" id="476272"/>
    <lineage>
        <taxon>Bacteria</taxon>
        <taxon>Bacillati</taxon>
        <taxon>Bacillota</taxon>
        <taxon>Clostridia</taxon>
        <taxon>Lachnospirales</taxon>
        <taxon>Lachnospiraceae</taxon>
        <taxon>Blautia</taxon>
    </lineage>
</organism>
<dbReference type="SUPFAM" id="SSF47413">
    <property type="entry name" value="lambda repressor-like DNA-binding domains"/>
    <property type="match status" value="1"/>
</dbReference>
<evidence type="ECO:0000313" key="3">
    <source>
        <dbReference type="EMBL" id="EEG47756.1"/>
    </source>
</evidence>
<dbReference type="GO" id="GO:0003677">
    <property type="term" value="F:DNA binding"/>
    <property type="evidence" value="ECO:0007669"/>
    <property type="project" value="UniProtKB-KW"/>
</dbReference>